<reference evidence="1 2" key="1">
    <citation type="journal article" date="2021" name="Int. J. Syst. Evol. Microbiol.">
        <title>Reticulibacter mediterranei gen. nov., sp. nov., within the new family Reticulibacteraceae fam. nov., and Ktedonospora formicarum gen. nov., sp. nov., Ktedonobacter robiniae sp. nov., Dictyobacter formicarum sp. nov. and Dictyobacter arantiisoli sp. nov., belonging to the class Ktedonobacteria.</title>
        <authorList>
            <person name="Yabe S."/>
            <person name="Zheng Y."/>
            <person name="Wang C.M."/>
            <person name="Sakai Y."/>
            <person name="Abe K."/>
            <person name="Yokota A."/>
            <person name="Donadio S."/>
            <person name="Cavaletti L."/>
            <person name="Monciardini P."/>
        </authorList>
    </citation>
    <scope>NUCLEOTIDE SEQUENCE [LARGE SCALE GENOMIC DNA]</scope>
    <source>
        <strain evidence="1 2">SOSP1-9</strain>
    </source>
</reference>
<proteinExistence type="predicted"/>
<protein>
    <submittedName>
        <fullName evidence="1">Uncharacterized protein</fullName>
    </submittedName>
</protein>
<accession>A0ABQ3VE72</accession>
<name>A0ABQ3VE72_9CHLR</name>
<dbReference type="EMBL" id="BNJJ01000006">
    <property type="protein sequence ID" value="GHO84419.1"/>
    <property type="molecule type" value="Genomic_DNA"/>
</dbReference>
<dbReference type="Proteomes" id="UP000635565">
    <property type="component" value="Unassembled WGS sequence"/>
</dbReference>
<sequence>MSINQLQEQSEKMFHDHDLVLWRSRSALRLLPVPGVVVREEADKIVIRARVDDRLQEFAVSPDELVAR</sequence>
<evidence type="ECO:0000313" key="1">
    <source>
        <dbReference type="EMBL" id="GHO84419.1"/>
    </source>
</evidence>
<gene>
    <name evidence="1" type="ORF">KSZ_24250</name>
</gene>
<organism evidence="1 2">
    <name type="scientific">Dictyobacter formicarum</name>
    <dbReference type="NCBI Taxonomy" id="2778368"/>
    <lineage>
        <taxon>Bacteria</taxon>
        <taxon>Bacillati</taxon>
        <taxon>Chloroflexota</taxon>
        <taxon>Ktedonobacteria</taxon>
        <taxon>Ktedonobacterales</taxon>
        <taxon>Dictyobacteraceae</taxon>
        <taxon>Dictyobacter</taxon>
    </lineage>
</organism>
<comment type="caution">
    <text evidence="1">The sequence shown here is derived from an EMBL/GenBank/DDBJ whole genome shotgun (WGS) entry which is preliminary data.</text>
</comment>
<dbReference type="RefSeq" id="WP_201362041.1">
    <property type="nucleotide sequence ID" value="NZ_BNJJ01000006.1"/>
</dbReference>
<keyword evidence="2" id="KW-1185">Reference proteome</keyword>
<evidence type="ECO:0000313" key="2">
    <source>
        <dbReference type="Proteomes" id="UP000635565"/>
    </source>
</evidence>